<dbReference type="Proteomes" id="UP000182987">
    <property type="component" value="Chromosome"/>
</dbReference>
<dbReference type="InterPro" id="IPR005744">
    <property type="entry name" value="Hy-lIII"/>
</dbReference>
<accession>A0A0G9HG54</accession>
<dbReference type="NCBIfam" id="TIGR01065">
    <property type="entry name" value="hlyIII"/>
    <property type="match status" value="1"/>
</dbReference>
<keyword evidence="3" id="KW-1003">Cell membrane</keyword>
<keyword evidence="5" id="KW-1133">Transmembrane helix</keyword>
<reference evidence="8" key="1">
    <citation type="submission" date="2016-09" db="EMBL/GenBank/DDBJ databases">
        <authorList>
            <person name="Lysoe E."/>
        </authorList>
    </citation>
    <scope>NUCLEOTIDE SEQUENCE [LARGE SCALE GENOMIC DNA]</scope>
    <source>
        <strain evidence="8">LJ96T</strain>
    </source>
</reference>
<evidence type="ECO:0000256" key="4">
    <source>
        <dbReference type="ARBA" id="ARBA00022692"/>
    </source>
</evidence>
<evidence type="ECO:0000256" key="2">
    <source>
        <dbReference type="ARBA" id="ARBA00008488"/>
    </source>
</evidence>
<keyword evidence="8" id="KW-1185">Reference proteome</keyword>
<keyword evidence="6" id="KW-0472">Membrane</keyword>
<evidence type="ECO:0000313" key="8">
    <source>
        <dbReference type="Proteomes" id="UP000182987"/>
    </source>
</evidence>
<evidence type="ECO:0000256" key="5">
    <source>
        <dbReference type="ARBA" id="ARBA00022989"/>
    </source>
</evidence>
<dbReference type="AlphaFoldDB" id="A0A0G9HG54"/>
<evidence type="ECO:0000256" key="1">
    <source>
        <dbReference type="ARBA" id="ARBA00004651"/>
    </source>
</evidence>
<dbReference type="OrthoDB" id="9813689at2"/>
<gene>
    <name evidence="7" type="ORF">BJI69_20795</name>
</gene>
<dbReference type="STRING" id="1440763.BJI69_20795"/>
<dbReference type="Pfam" id="PF03006">
    <property type="entry name" value="HlyIII"/>
    <property type="match status" value="1"/>
</dbReference>
<dbReference type="GO" id="GO:0140911">
    <property type="term" value="F:pore-forming activity"/>
    <property type="evidence" value="ECO:0007669"/>
    <property type="project" value="InterPro"/>
</dbReference>
<dbReference type="KEGG" id="lrz:BJI69_20795"/>
<proteinExistence type="inferred from homology"/>
<protein>
    <submittedName>
        <fullName evidence="7">Hemolysin III</fullName>
    </submittedName>
</protein>
<organism evidence="7 8">
    <name type="scientific">Luteibacter rhizovicinus DSM 16549</name>
    <dbReference type="NCBI Taxonomy" id="1440763"/>
    <lineage>
        <taxon>Bacteria</taxon>
        <taxon>Pseudomonadati</taxon>
        <taxon>Pseudomonadota</taxon>
        <taxon>Gammaproteobacteria</taxon>
        <taxon>Lysobacterales</taxon>
        <taxon>Rhodanobacteraceae</taxon>
        <taxon>Luteibacter</taxon>
    </lineage>
</organism>
<dbReference type="GO" id="GO:0005886">
    <property type="term" value="C:plasma membrane"/>
    <property type="evidence" value="ECO:0007669"/>
    <property type="project" value="UniProtKB-SubCell"/>
</dbReference>
<sequence>MTTDASTAVVPYARVDELGSCLVHGLAVGLSIAGLVVLVMKATSYGGPVAVFASVLYGATLIFLFSASTLYHAFQYRSAHALLRTLDHLGIYWLIAGTYTPFALIAVPGVWGVSLFGVIWLLAIAGSVLELGILQRYHHAAVFMYVAMGWGAIAAFQPLAAHVPKAGLMLLVAGGVAYTAGVPFYLAKRLPFHHSLWHLFVLAGSVLHYFAVFLYVLPRPA</sequence>
<dbReference type="EMBL" id="CP017480">
    <property type="protein sequence ID" value="APG06098.1"/>
    <property type="molecule type" value="Genomic_DNA"/>
</dbReference>
<comment type="subcellular location">
    <subcellularLocation>
        <location evidence="1">Cell membrane</location>
        <topology evidence="1">Multi-pass membrane protein</topology>
    </subcellularLocation>
</comment>
<evidence type="ECO:0000256" key="6">
    <source>
        <dbReference type="ARBA" id="ARBA00023136"/>
    </source>
</evidence>
<evidence type="ECO:0000313" key="7">
    <source>
        <dbReference type="EMBL" id="APG06098.1"/>
    </source>
</evidence>
<name>A0A0G9HG54_9GAMM</name>
<dbReference type="PANTHER" id="PTHR20855:SF3">
    <property type="entry name" value="LD03007P"/>
    <property type="match status" value="1"/>
</dbReference>
<dbReference type="InterPro" id="IPR004254">
    <property type="entry name" value="AdipoR/HlyIII-related"/>
</dbReference>
<evidence type="ECO:0000256" key="3">
    <source>
        <dbReference type="ARBA" id="ARBA00022475"/>
    </source>
</evidence>
<dbReference type="RefSeq" id="WP_046965863.1">
    <property type="nucleotide sequence ID" value="NZ_CP017480.1"/>
</dbReference>
<dbReference type="PANTHER" id="PTHR20855">
    <property type="entry name" value="ADIPOR/PROGESTIN RECEPTOR-RELATED"/>
    <property type="match status" value="1"/>
</dbReference>
<comment type="similarity">
    <text evidence="2">Belongs to the UPF0073 (Hly-III) family.</text>
</comment>
<dbReference type="PATRIC" id="fig|1440763.5.peg.1054"/>
<keyword evidence="4" id="KW-0812">Transmembrane</keyword>